<dbReference type="GO" id="GO:0051536">
    <property type="term" value="F:iron-sulfur cluster binding"/>
    <property type="evidence" value="ECO:0007669"/>
    <property type="project" value="InterPro"/>
</dbReference>
<dbReference type="InterPro" id="IPR036010">
    <property type="entry name" value="2Fe-2S_ferredoxin-like_sf"/>
</dbReference>
<dbReference type="Pfam" id="PF00111">
    <property type="entry name" value="Fer2"/>
    <property type="match status" value="1"/>
</dbReference>
<dbReference type="InterPro" id="IPR001041">
    <property type="entry name" value="2Fe-2S_ferredoxin-type"/>
</dbReference>
<evidence type="ECO:0000313" key="3">
    <source>
        <dbReference type="Proteomes" id="UP000177506"/>
    </source>
</evidence>
<reference evidence="2 3" key="1">
    <citation type="submission" date="2016-08" db="EMBL/GenBank/DDBJ databases">
        <title>Hymenobacter coccineus sp. nov., Hymenobacter lapidarius sp. nov. and Hymenobacter glacialis sp. nov., isolated from Antarctic soil.</title>
        <authorList>
            <person name="Sedlacek I."/>
            <person name="Kralova S."/>
            <person name="Kyrova K."/>
            <person name="Maslanova I."/>
            <person name="Stankova E."/>
            <person name="Vrbovska V."/>
            <person name="Nemec M."/>
            <person name="Bartak M."/>
            <person name="Svec P."/>
            <person name="Busse H.-J."/>
            <person name="Pantucek R."/>
        </authorList>
    </citation>
    <scope>NUCLEOTIDE SEQUENCE [LARGE SCALE GENOMIC DNA]</scope>
    <source>
        <strain evidence="2 3">CCM 8649</strain>
    </source>
</reference>
<dbReference type="CDD" id="cd00207">
    <property type="entry name" value="fer2"/>
    <property type="match status" value="1"/>
</dbReference>
<keyword evidence="3" id="KW-1185">Reference proteome</keyword>
<dbReference type="InterPro" id="IPR012675">
    <property type="entry name" value="Beta-grasp_dom_sf"/>
</dbReference>
<evidence type="ECO:0000259" key="1">
    <source>
        <dbReference type="PROSITE" id="PS51085"/>
    </source>
</evidence>
<dbReference type="Gene3D" id="3.10.20.30">
    <property type="match status" value="1"/>
</dbReference>
<accession>A0A1G1TF35</accession>
<comment type="caution">
    <text evidence="2">The sequence shown here is derived from an EMBL/GenBank/DDBJ whole genome shotgun (WGS) entry which is preliminary data.</text>
</comment>
<dbReference type="PROSITE" id="PS51085">
    <property type="entry name" value="2FE2S_FER_2"/>
    <property type="match status" value="1"/>
</dbReference>
<protein>
    <recommendedName>
        <fullName evidence="1">2Fe-2S ferredoxin-type domain-containing protein</fullName>
    </recommendedName>
</protein>
<name>A0A1G1TF35_9BACT</name>
<dbReference type="AlphaFoldDB" id="A0A1G1TF35"/>
<proteinExistence type="predicted"/>
<dbReference type="OrthoDB" id="9799640at2"/>
<dbReference type="SUPFAM" id="SSF54292">
    <property type="entry name" value="2Fe-2S ferredoxin-like"/>
    <property type="match status" value="1"/>
</dbReference>
<dbReference type="RefSeq" id="WP_070744724.1">
    <property type="nucleotide sequence ID" value="NZ_MDZA01000277.1"/>
</dbReference>
<feature type="domain" description="2Fe-2S ferredoxin-type" evidence="1">
    <location>
        <begin position="1"/>
        <end position="98"/>
    </location>
</feature>
<dbReference type="EMBL" id="MDZA01000277">
    <property type="protein sequence ID" value="OGX89492.1"/>
    <property type="molecule type" value="Genomic_DNA"/>
</dbReference>
<gene>
    <name evidence="2" type="ORF">BEN49_08825</name>
</gene>
<evidence type="ECO:0000313" key="2">
    <source>
        <dbReference type="EMBL" id="OGX89492.1"/>
    </source>
</evidence>
<dbReference type="Proteomes" id="UP000177506">
    <property type="component" value="Unassembled WGS sequence"/>
</dbReference>
<organism evidence="2 3">
    <name type="scientific">Hymenobacter coccineus</name>
    <dbReference type="NCBI Taxonomy" id="1908235"/>
    <lineage>
        <taxon>Bacteria</taxon>
        <taxon>Pseudomonadati</taxon>
        <taxon>Bacteroidota</taxon>
        <taxon>Cytophagia</taxon>
        <taxon>Cytophagales</taxon>
        <taxon>Hymenobacteraceae</taxon>
        <taxon>Hymenobacter</taxon>
    </lineage>
</organism>
<sequence>MPLLTIENLPGAVLEVPAGATLLAALQGAGFDWMHACGGRGRCTSCRVQVRAGDACLGPLAAAEVRYRAAGRLASDERLACQVRLPAGDVRGRVPVATQLPHQRYDN</sequence>